<dbReference type="InterPro" id="IPR006674">
    <property type="entry name" value="HD_domain"/>
</dbReference>
<evidence type="ECO:0000313" key="2">
    <source>
        <dbReference type="EMBL" id="TVT19320.1"/>
    </source>
</evidence>
<protein>
    <submittedName>
        <fullName evidence="2">HD domain-containing protein</fullName>
    </submittedName>
</protein>
<name>A0A558A4Z2_9PSEU</name>
<feature type="domain" description="HD" evidence="1">
    <location>
        <begin position="31"/>
        <end position="108"/>
    </location>
</feature>
<proteinExistence type="predicted"/>
<evidence type="ECO:0000259" key="1">
    <source>
        <dbReference type="Pfam" id="PF01966"/>
    </source>
</evidence>
<organism evidence="2 3">
    <name type="scientific">Amycolatopsis rhizosphaerae</name>
    <dbReference type="NCBI Taxonomy" id="2053003"/>
    <lineage>
        <taxon>Bacteria</taxon>
        <taxon>Bacillati</taxon>
        <taxon>Actinomycetota</taxon>
        <taxon>Actinomycetes</taxon>
        <taxon>Pseudonocardiales</taxon>
        <taxon>Pseudonocardiaceae</taxon>
        <taxon>Amycolatopsis</taxon>
    </lineage>
</organism>
<dbReference type="NCBIfam" id="TIGR00277">
    <property type="entry name" value="HDIG"/>
    <property type="match status" value="1"/>
</dbReference>
<keyword evidence="3" id="KW-1185">Reference proteome</keyword>
<evidence type="ECO:0000313" key="3">
    <source>
        <dbReference type="Proteomes" id="UP000320011"/>
    </source>
</evidence>
<dbReference type="Proteomes" id="UP000320011">
    <property type="component" value="Unassembled WGS sequence"/>
</dbReference>
<reference evidence="2 3" key="1">
    <citation type="submission" date="2019-07" db="EMBL/GenBank/DDBJ databases">
        <authorList>
            <person name="Duangmal K."/>
            <person name="Teo W.F.A."/>
        </authorList>
    </citation>
    <scope>NUCLEOTIDE SEQUENCE [LARGE SCALE GENOMIC DNA]</scope>
    <source>
        <strain evidence="2 3">TBRC 6029</strain>
    </source>
</reference>
<dbReference type="InterPro" id="IPR003607">
    <property type="entry name" value="HD/PDEase_dom"/>
</dbReference>
<dbReference type="InterPro" id="IPR006675">
    <property type="entry name" value="HDIG_dom"/>
</dbReference>
<dbReference type="OrthoDB" id="2989229at2"/>
<comment type="caution">
    <text evidence="2">The sequence shown here is derived from an EMBL/GenBank/DDBJ whole genome shotgun (WGS) entry which is preliminary data.</text>
</comment>
<dbReference type="Pfam" id="PF01966">
    <property type="entry name" value="HD"/>
    <property type="match status" value="1"/>
</dbReference>
<dbReference type="Gene3D" id="1.10.3210.10">
    <property type="entry name" value="Hypothetical protein af1432"/>
    <property type="match status" value="1"/>
</dbReference>
<dbReference type="AlphaFoldDB" id="A0A558A4Z2"/>
<accession>A0A558A4Z2</accession>
<dbReference type="EMBL" id="VJWX01000658">
    <property type="protein sequence ID" value="TVT19320.1"/>
    <property type="molecule type" value="Genomic_DNA"/>
</dbReference>
<sequence length="194" mass="20786">MPVAQYSGRVDLVQWATDVAGSKLSAPLPRRWAHVQGVGRRAGEAAALFGADGELLVAAGVLHDVGYAPELVDTGFHAIDGARFLRSVGAPERLVHLVAHHSCAVVEAGLRGVSAKLAEFEDEKSPVRDALWWADLTTTPDGGPTTIEQRAAEISERYGPEHVVPRFIRQAWPELLGAVERTGAALKASRSRRG</sequence>
<dbReference type="CDD" id="cd00077">
    <property type="entry name" value="HDc"/>
    <property type="match status" value="1"/>
</dbReference>
<reference evidence="2 3" key="2">
    <citation type="submission" date="2019-08" db="EMBL/GenBank/DDBJ databases">
        <title>Amycolatopsis acidicola sp. nov., isolated from peat swamp forest soil.</title>
        <authorList>
            <person name="Srisuk N."/>
        </authorList>
    </citation>
    <scope>NUCLEOTIDE SEQUENCE [LARGE SCALE GENOMIC DNA]</scope>
    <source>
        <strain evidence="2 3">TBRC 6029</strain>
    </source>
</reference>
<gene>
    <name evidence="2" type="ORF">FNH05_35055</name>
</gene>
<dbReference type="SUPFAM" id="SSF109604">
    <property type="entry name" value="HD-domain/PDEase-like"/>
    <property type="match status" value="1"/>
</dbReference>